<evidence type="ECO:0000313" key="1">
    <source>
        <dbReference type="EMBL" id="KAK0470899.1"/>
    </source>
</evidence>
<sequence length="274" mass="31296">PEIETIILTYLKPSELIRYGTCSRLAFARIADSISYLYSTRRLLQKFFPTDNDYHRFRETQKRHGVLVSGSQVTGLFVCNTASFTMSDLDLYVNIKKEGFLATALTQISYSLYTDLSRQQLDESDDYELVSAMQNQEIILRAKYVCSAIASVKEYHNCDGKIVQVIASHGPLMDIILCFHSTCVMNVISYHYAYCLYPSATICERVSVAHFGDDINSTRAREKWSARGWCIATEATLSPQLDLRTVHHYVGDQYSWRILCEDRLTVTDVLNKNS</sequence>
<organism evidence="1 2">
    <name type="scientific">Armillaria novae-zelandiae</name>
    <dbReference type="NCBI Taxonomy" id="153914"/>
    <lineage>
        <taxon>Eukaryota</taxon>
        <taxon>Fungi</taxon>
        <taxon>Dikarya</taxon>
        <taxon>Basidiomycota</taxon>
        <taxon>Agaricomycotina</taxon>
        <taxon>Agaricomycetes</taxon>
        <taxon>Agaricomycetidae</taxon>
        <taxon>Agaricales</taxon>
        <taxon>Marasmiineae</taxon>
        <taxon>Physalacriaceae</taxon>
        <taxon>Armillaria</taxon>
    </lineage>
</organism>
<keyword evidence="2" id="KW-1185">Reference proteome</keyword>
<name>A0AA39NSP9_9AGAR</name>
<comment type="caution">
    <text evidence="1">The sequence shown here is derived from an EMBL/GenBank/DDBJ whole genome shotgun (WGS) entry which is preliminary data.</text>
</comment>
<reference evidence="1" key="1">
    <citation type="submission" date="2023-06" db="EMBL/GenBank/DDBJ databases">
        <authorList>
            <consortium name="Lawrence Berkeley National Laboratory"/>
            <person name="Ahrendt S."/>
            <person name="Sahu N."/>
            <person name="Indic B."/>
            <person name="Wong-Bajracharya J."/>
            <person name="Merenyi Z."/>
            <person name="Ke H.-M."/>
            <person name="Monk M."/>
            <person name="Kocsube S."/>
            <person name="Drula E."/>
            <person name="Lipzen A."/>
            <person name="Balint B."/>
            <person name="Henrissat B."/>
            <person name="Andreopoulos B."/>
            <person name="Martin F.M."/>
            <person name="Harder C.B."/>
            <person name="Rigling D."/>
            <person name="Ford K.L."/>
            <person name="Foster G.D."/>
            <person name="Pangilinan J."/>
            <person name="Papanicolaou A."/>
            <person name="Barry K."/>
            <person name="LaButti K."/>
            <person name="Viragh M."/>
            <person name="Koriabine M."/>
            <person name="Yan M."/>
            <person name="Riley R."/>
            <person name="Champramary S."/>
            <person name="Plett K.L."/>
            <person name="Tsai I.J."/>
            <person name="Slot J."/>
            <person name="Sipos G."/>
            <person name="Plett J."/>
            <person name="Nagy L.G."/>
            <person name="Grigoriev I.V."/>
        </authorList>
    </citation>
    <scope>NUCLEOTIDE SEQUENCE</scope>
    <source>
        <strain evidence="1">ICMP 16352</strain>
    </source>
</reference>
<dbReference type="EMBL" id="JAUEPR010000057">
    <property type="protein sequence ID" value="KAK0470899.1"/>
    <property type="molecule type" value="Genomic_DNA"/>
</dbReference>
<feature type="non-terminal residue" evidence="1">
    <location>
        <position position="1"/>
    </location>
</feature>
<evidence type="ECO:0008006" key="3">
    <source>
        <dbReference type="Google" id="ProtNLM"/>
    </source>
</evidence>
<accession>A0AA39NSP9</accession>
<dbReference type="Proteomes" id="UP001175227">
    <property type="component" value="Unassembled WGS sequence"/>
</dbReference>
<dbReference type="AlphaFoldDB" id="A0AA39NSP9"/>
<evidence type="ECO:0000313" key="2">
    <source>
        <dbReference type="Proteomes" id="UP001175227"/>
    </source>
</evidence>
<protein>
    <recommendedName>
        <fullName evidence="3">F-box domain-containing protein</fullName>
    </recommendedName>
</protein>
<proteinExistence type="predicted"/>
<gene>
    <name evidence="1" type="ORF">IW261DRAFT_1345052</name>
</gene>